<evidence type="ECO:0000256" key="5">
    <source>
        <dbReference type="SAM" id="Coils"/>
    </source>
</evidence>
<dbReference type="GO" id="GO:0005524">
    <property type="term" value="F:ATP binding"/>
    <property type="evidence" value="ECO:0007669"/>
    <property type="project" value="UniProtKB-UniRule"/>
</dbReference>
<evidence type="ECO:0000256" key="1">
    <source>
        <dbReference type="ARBA" id="ARBA00006485"/>
    </source>
</evidence>
<dbReference type="InterPro" id="IPR008271">
    <property type="entry name" value="Ser/Thr_kinase_AS"/>
</dbReference>
<evidence type="ECO:0000259" key="6">
    <source>
        <dbReference type="PROSITE" id="PS50011"/>
    </source>
</evidence>
<feature type="binding site" evidence="4">
    <location>
        <position position="511"/>
    </location>
    <ligand>
        <name>ATP</name>
        <dbReference type="ChEBI" id="CHEBI:30616"/>
    </ligand>
</feature>
<name>A0AAN6G7L5_9BASI</name>
<dbReference type="GO" id="GO:0005634">
    <property type="term" value="C:nucleus"/>
    <property type="evidence" value="ECO:0007669"/>
    <property type="project" value="TreeGrafter"/>
</dbReference>
<keyword evidence="7" id="KW-0808">Transferase</keyword>
<dbReference type="Pfam" id="PF00069">
    <property type="entry name" value="Pkinase"/>
    <property type="match status" value="1"/>
</dbReference>
<dbReference type="PROSITE" id="PS00108">
    <property type="entry name" value="PROTEIN_KINASE_ST"/>
    <property type="match status" value="1"/>
</dbReference>
<feature type="domain" description="Protein kinase" evidence="6">
    <location>
        <begin position="482"/>
        <end position="783"/>
    </location>
</feature>
<reference evidence="7" key="1">
    <citation type="journal article" date="2023" name="PhytoFront">
        <title>Draft Genome Resources of Seven Strains of Tilletia horrida, Causal Agent of Kernel Smut of Rice.</title>
        <authorList>
            <person name="Khanal S."/>
            <person name="Antony Babu S."/>
            <person name="Zhou X.G."/>
        </authorList>
    </citation>
    <scope>NUCLEOTIDE SEQUENCE</scope>
    <source>
        <strain evidence="7">TX3</strain>
    </source>
</reference>
<keyword evidence="3 4" id="KW-0067">ATP-binding</keyword>
<keyword evidence="2 4" id="KW-0547">Nucleotide-binding</keyword>
<comment type="caution">
    <text evidence="7">The sequence shown here is derived from an EMBL/GenBank/DDBJ whole genome shotgun (WGS) entry which is preliminary data.</text>
</comment>
<dbReference type="Proteomes" id="UP001176521">
    <property type="component" value="Unassembled WGS sequence"/>
</dbReference>
<gene>
    <name evidence="7" type="primary">BUR1_2</name>
    <name evidence="7" type="ORF">OC842_005603</name>
</gene>
<keyword evidence="7" id="KW-0723">Serine/threonine-protein kinase</keyword>
<dbReference type="EMBL" id="JAPDMQ010000413">
    <property type="protein sequence ID" value="KAK0525137.1"/>
    <property type="molecule type" value="Genomic_DNA"/>
</dbReference>
<dbReference type="PANTHER" id="PTHR24056">
    <property type="entry name" value="CELL DIVISION PROTEIN KINASE"/>
    <property type="match status" value="1"/>
</dbReference>
<keyword evidence="5" id="KW-0175">Coiled coil</keyword>
<evidence type="ECO:0000256" key="2">
    <source>
        <dbReference type="ARBA" id="ARBA00022741"/>
    </source>
</evidence>
<dbReference type="InterPro" id="IPR017441">
    <property type="entry name" value="Protein_kinase_ATP_BS"/>
</dbReference>
<dbReference type="InterPro" id="IPR011009">
    <property type="entry name" value="Kinase-like_dom_sf"/>
</dbReference>
<dbReference type="PANTHER" id="PTHR24056:SF538">
    <property type="entry name" value="SERINE_THREONINE-PROTEIN KINASE PRP4 HOMOLOG"/>
    <property type="match status" value="1"/>
</dbReference>
<dbReference type="Gene3D" id="1.10.510.10">
    <property type="entry name" value="Transferase(Phosphotransferase) domain 1"/>
    <property type="match status" value="1"/>
</dbReference>
<keyword evidence="8" id="KW-1185">Reference proteome</keyword>
<organism evidence="7 8">
    <name type="scientific">Tilletia horrida</name>
    <dbReference type="NCBI Taxonomy" id="155126"/>
    <lineage>
        <taxon>Eukaryota</taxon>
        <taxon>Fungi</taxon>
        <taxon>Dikarya</taxon>
        <taxon>Basidiomycota</taxon>
        <taxon>Ustilaginomycotina</taxon>
        <taxon>Exobasidiomycetes</taxon>
        <taxon>Tilletiales</taxon>
        <taxon>Tilletiaceae</taxon>
        <taxon>Tilletia</taxon>
    </lineage>
</organism>
<dbReference type="EC" id="2.7.11.2" evidence="7"/>
<comment type="similarity">
    <text evidence="1">Belongs to the protein kinase superfamily. CMGC Ser/Thr protein kinase family. CDC2/CDKX subfamily.</text>
</comment>
<evidence type="ECO:0000313" key="7">
    <source>
        <dbReference type="EMBL" id="KAK0525137.1"/>
    </source>
</evidence>
<sequence length="809" mass="89736">MAEITTIQERANLEGWPTDADVGEDAIVRGLFQDPDSPSNDLLRVLARYPPPTASVEVRGVGPLGPATEFQLSLCAYSRLEALGVPSSRLVSLAQTALPELACHLLATIRGGEPSSYRVLLEDAEAIKYGRAFHPAAKAAKAVCTAVDEAIARNQRLLEEERRKHKEEISAEILRGWDQVREATASTARQVNAALHRRVEDAEIQAQNRCDEMAFSYAHEADLWRREKERLEEAHASAQARLRSVIADKDGQISKLIEVNSSNNAALQRANTAAQNAQMDRREETRSNDLKHALESVGTKVAEETAKAKEEMHVEQEAAVRQVKEALAVQVQDVKKVMESSFKQVMTELHAQHASELQRTKEAAEKAATQHASELERMKEAAKQHTDELQRRKEAAEEAAKELAAELKRTKEAAEGAAKQHAAELKQAKEAAELPLQKDIRSKRSQIADLEVEVAVLRNDLTSLAHLPQPRWTWSDKGRYVTRNGGPIGQGVHGTVYSAWDTYTGSVVAIKSSTYQTDGNPSSSTLRELQMLDQVRGNNVVPLLDILHRHQPNKRAEIGIVMPYMPFDLSGIIYHHSSISIDQAKSYARQMLAGLDSLHEDGIIHGDFKPANVLVGTNHNVLIADLGMAEHIDSPLPRRVICSRIYRAPEVLVRSARRTTAVDIWAFGVVLAELLNKQVPWTGKDAYETLCQIIAHTGATTPLWPTDEDWPGAFRGSDEESDTDPPPIGVKEFARCDRKLPRSLKTRYRSEEVQDLVQLRDNCLILDPALRPTAFKLQTHSAVSRDPARPPLKLAPLPGEFRASNVYGR</sequence>
<dbReference type="PROSITE" id="PS50011">
    <property type="entry name" value="PROTEIN_KINASE_DOM"/>
    <property type="match status" value="1"/>
</dbReference>
<dbReference type="InterPro" id="IPR050108">
    <property type="entry name" value="CDK"/>
</dbReference>
<evidence type="ECO:0000256" key="3">
    <source>
        <dbReference type="ARBA" id="ARBA00022840"/>
    </source>
</evidence>
<evidence type="ECO:0000256" key="4">
    <source>
        <dbReference type="PROSITE-ProRule" id="PRU10141"/>
    </source>
</evidence>
<keyword evidence="7" id="KW-0418">Kinase</keyword>
<dbReference type="InterPro" id="IPR000719">
    <property type="entry name" value="Prot_kinase_dom"/>
</dbReference>
<feature type="coiled-coil region" evidence="5">
    <location>
        <begin position="354"/>
        <end position="460"/>
    </location>
</feature>
<accession>A0AAN6G7L5</accession>
<dbReference type="Gene3D" id="3.30.200.20">
    <property type="entry name" value="Phosphorylase Kinase, domain 1"/>
    <property type="match status" value="1"/>
</dbReference>
<proteinExistence type="inferred from homology"/>
<feature type="coiled-coil region" evidence="5">
    <location>
        <begin position="221"/>
        <end position="248"/>
    </location>
</feature>
<dbReference type="AlphaFoldDB" id="A0AAN6G7L5"/>
<evidence type="ECO:0000313" key="8">
    <source>
        <dbReference type="Proteomes" id="UP001176521"/>
    </source>
</evidence>
<dbReference type="PROSITE" id="PS00107">
    <property type="entry name" value="PROTEIN_KINASE_ATP"/>
    <property type="match status" value="1"/>
</dbReference>
<protein>
    <submittedName>
        <fullName evidence="7">Serine/threonine protein kinase, CMGC, CDC2/CDK sub</fullName>
        <ecNumber evidence="7">2.7.11.2</ecNumber>
    </submittedName>
</protein>
<dbReference type="GO" id="GO:0004740">
    <property type="term" value="F:pyruvate dehydrogenase (acetyl-transferring) kinase activity"/>
    <property type="evidence" value="ECO:0007669"/>
    <property type="project" value="UniProtKB-EC"/>
</dbReference>
<dbReference type="SUPFAM" id="SSF56112">
    <property type="entry name" value="Protein kinase-like (PK-like)"/>
    <property type="match status" value="1"/>
</dbReference>